<evidence type="ECO:0000313" key="3">
    <source>
        <dbReference type="EMBL" id="KMU76600.1"/>
    </source>
</evidence>
<feature type="region of interest" description="Disordered" evidence="1">
    <location>
        <begin position="1"/>
        <end position="30"/>
    </location>
</feature>
<protein>
    <recommendedName>
        <fullName evidence="2">F-box domain-containing protein</fullName>
    </recommendedName>
</protein>
<organism evidence="3 4">
    <name type="scientific">Coccidioides immitis RMSCC 3703</name>
    <dbReference type="NCBI Taxonomy" id="454286"/>
    <lineage>
        <taxon>Eukaryota</taxon>
        <taxon>Fungi</taxon>
        <taxon>Dikarya</taxon>
        <taxon>Ascomycota</taxon>
        <taxon>Pezizomycotina</taxon>
        <taxon>Eurotiomycetes</taxon>
        <taxon>Eurotiomycetidae</taxon>
        <taxon>Onygenales</taxon>
        <taxon>Onygenaceae</taxon>
        <taxon>Coccidioides</taxon>
    </lineage>
</organism>
<dbReference type="Pfam" id="PF12937">
    <property type="entry name" value="F-box-like"/>
    <property type="match status" value="1"/>
</dbReference>
<evidence type="ECO:0000256" key="1">
    <source>
        <dbReference type="SAM" id="MobiDB-lite"/>
    </source>
</evidence>
<dbReference type="STRING" id="454286.A0A0J8QX65"/>
<evidence type="ECO:0000259" key="2">
    <source>
        <dbReference type="PROSITE" id="PS50181"/>
    </source>
</evidence>
<accession>A0A0J8QX65</accession>
<dbReference type="AlphaFoldDB" id="A0A0J8QX65"/>
<dbReference type="InterPro" id="IPR001810">
    <property type="entry name" value="F-box_dom"/>
</dbReference>
<dbReference type="EMBL" id="DS268147">
    <property type="protein sequence ID" value="KMU76600.1"/>
    <property type="molecule type" value="Genomic_DNA"/>
</dbReference>
<dbReference type="InterPro" id="IPR036047">
    <property type="entry name" value="F-box-like_dom_sf"/>
</dbReference>
<dbReference type="PROSITE" id="PS50181">
    <property type="entry name" value="FBOX"/>
    <property type="match status" value="1"/>
</dbReference>
<sequence>MNGGHPSISQANEAFDNPETIPSHPLGVKPSGNGLTASYNLRSSIGYFGILPDELISLLLESLDVKALRSLGATCKALHAFTRSEELWKAIFIEYVQYLRYR</sequence>
<gene>
    <name evidence="3" type="ORF">CISG_05743</name>
</gene>
<dbReference type="Proteomes" id="UP000054559">
    <property type="component" value="Unassembled WGS sequence"/>
</dbReference>
<dbReference type="SMART" id="SM00256">
    <property type="entry name" value="FBOX"/>
    <property type="match status" value="1"/>
</dbReference>
<reference evidence="4" key="1">
    <citation type="journal article" date="2010" name="Genome Res.">
        <title>Population genomic sequencing of Coccidioides fungi reveals recent hybridization and transposon control.</title>
        <authorList>
            <person name="Neafsey D.E."/>
            <person name="Barker B.M."/>
            <person name="Sharpton T.J."/>
            <person name="Stajich J.E."/>
            <person name="Park D.J."/>
            <person name="Whiston E."/>
            <person name="Hung C.-Y."/>
            <person name="McMahan C."/>
            <person name="White J."/>
            <person name="Sykes S."/>
            <person name="Heiman D."/>
            <person name="Young S."/>
            <person name="Zeng Q."/>
            <person name="Abouelleil A."/>
            <person name="Aftuck L."/>
            <person name="Bessette D."/>
            <person name="Brown A."/>
            <person name="FitzGerald M."/>
            <person name="Lui A."/>
            <person name="Macdonald J.P."/>
            <person name="Priest M."/>
            <person name="Orbach M.J."/>
            <person name="Galgiani J.N."/>
            <person name="Kirkland T.N."/>
            <person name="Cole G.T."/>
            <person name="Birren B.W."/>
            <person name="Henn M.R."/>
            <person name="Taylor J.W."/>
            <person name="Rounsley S.D."/>
        </authorList>
    </citation>
    <scope>NUCLEOTIDE SEQUENCE [LARGE SCALE GENOMIC DNA]</scope>
    <source>
        <strain evidence="4">RMSCC 3703</strain>
    </source>
</reference>
<name>A0A0J8QX65_COCIT</name>
<proteinExistence type="predicted"/>
<dbReference type="Gene3D" id="1.20.1280.50">
    <property type="match status" value="1"/>
</dbReference>
<dbReference type="SUPFAM" id="SSF81383">
    <property type="entry name" value="F-box domain"/>
    <property type="match status" value="1"/>
</dbReference>
<feature type="domain" description="F-box" evidence="2">
    <location>
        <begin position="45"/>
        <end position="91"/>
    </location>
</feature>
<evidence type="ECO:0000313" key="4">
    <source>
        <dbReference type="Proteomes" id="UP000054559"/>
    </source>
</evidence>